<evidence type="ECO:0000313" key="3">
    <source>
        <dbReference type="EMBL" id="CCE81223.1"/>
    </source>
</evidence>
<keyword evidence="1" id="KW-0472">Membrane</keyword>
<sequence length="111" mass="12486">MMLRNIARGVRSCERRFAFQRFNSTATKSAAKKETPFDNKHNFNVSPPPIHEYWNNWNNTVLLAFIPVFLSVTYLAKLTGNGVGGFEGLLTFAEGESSPLTKQKFGEAQTK</sequence>
<evidence type="ECO:0000313" key="4">
    <source>
        <dbReference type="Proteomes" id="UP000005222"/>
    </source>
</evidence>
<gene>
    <name evidence="2" type="primary">Piso0_003575</name>
    <name evidence="2" type="ORF">GNLVRS01_PISO0G15340g</name>
    <name evidence="3" type="ORF">GNLVRS01_PISO0H15341g</name>
</gene>
<keyword evidence="4" id="KW-1185">Reference proteome</keyword>
<dbReference type="STRING" id="559304.G8YJG3"/>
<proteinExistence type="predicted"/>
<keyword evidence="1" id="KW-1133">Transmembrane helix</keyword>
<feature type="transmembrane region" description="Helical" evidence="1">
    <location>
        <begin position="57"/>
        <end position="76"/>
    </location>
</feature>
<organism evidence="2 4">
    <name type="scientific">Pichia sorbitophila (strain ATCC MYA-4447 / BCRC 22081 / CBS 7064 / NBRC 10061 / NRRL Y-12695)</name>
    <name type="common">Hybrid yeast</name>
    <dbReference type="NCBI Taxonomy" id="559304"/>
    <lineage>
        <taxon>Eukaryota</taxon>
        <taxon>Fungi</taxon>
        <taxon>Dikarya</taxon>
        <taxon>Ascomycota</taxon>
        <taxon>Saccharomycotina</taxon>
        <taxon>Pichiomycetes</taxon>
        <taxon>Debaryomycetaceae</taxon>
        <taxon>Millerozyma</taxon>
    </lineage>
</organism>
<keyword evidence="1" id="KW-0812">Transmembrane</keyword>
<dbReference type="InParanoid" id="G8YJG3"/>
<name>G8YJG3_PICSO</name>
<dbReference type="Proteomes" id="UP000005222">
    <property type="component" value="Chromosome H"/>
</dbReference>
<protein>
    <submittedName>
        <fullName evidence="2">Piso0_003575 protein</fullName>
    </submittedName>
</protein>
<dbReference type="AlphaFoldDB" id="G8YJG3"/>
<dbReference type="HOGENOM" id="CLU_2170712_0_0_1"/>
<reference evidence="4" key="2">
    <citation type="journal article" date="2012" name="G3 (Bethesda)">
        <title>Pichia sorbitophila, an interspecies yeast hybrid reveals early steps of genome resolution following polyploidization.</title>
        <authorList>
            <person name="Leh Louis V."/>
            <person name="Despons L."/>
            <person name="Friedrich A."/>
            <person name="Martin T."/>
            <person name="Durrens P."/>
            <person name="Casaregola S."/>
            <person name="Neuveglise C."/>
            <person name="Fairhead C."/>
            <person name="Marck C."/>
            <person name="Cruz J.A."/>
            <person name="Straub M.L."/>
            <person name="Kugler V."/>
            <person name="Sacerdot C."/>
            <person name="Uzunov Z."/>
            <person name="Thierry A."/>
            <person name="Weiss S."/>
            <person name="Bleykasten C."/>
            <person name="De Montigny J."/>
            <person name="Jacques N."/>
            <person name="Jung P."/>
            <person name="Lemaire M."/>
            <person name="Mallet S."/>
            <person name="Morel G."/>
            <person name="Richard G.F."/>
            <person name="Sarkar A."/>
            <person name="Savel G."/>
            <person name="Schacherer J."/>
            <person name="Seret M.L."/>
            <person name="Talla E."/>
            <person name="Samson G."/>
            <person name="Jubin C."/>
            <person name="Poulain J."/>
            <person name="Vacherie B."/>
            <person name="Barbe V."/>
            <person name="Pelletier E."/>
            <person name="Sherman D.J."/>
            <person name="Westhof E."/>
            <person name="Weissenbach J."/>
            <person name="Baret P.V."/>
            <person name="Wincker P."/>
            <person name="Gaillardin C."/>
            <person name="Dujon B."/>
            <person name="Souciet J.L."/>
        </authorList>
    </citation>
    <scope>NUCLEOTIDE SEQUENCE [LARGE SCALE GENOMIC DNA]</scope>
    <source>
        <strain evidence="4">ATCC MYA-4447 / BCRC 22081 / CBS 7064 / NBRC 10061 / NRRL Y-12695</strain>
    </source>
</reference>
<evidence type="ECO:0000313" key="2">
    <source>
        <dbReference type="EMBL" id="CCE80458.1"/>
    </source>
</evidence>
<dbReference type="OMA" id="APFNNKY"/>
<dbReference type="eggNOG" id="ENOG502RQ9F">
    <property type="taxonomic scope" value="Eukaryota"/>
</dbReference>
<dbReference type="EMBL" id="FO082052">
    <property type="protein sequence ID" value="CCE81223.1"/>
    <property type="molecule type" value="Genomic_DNA"/>
</dbReference>
<reference evidence="2" key="1">
    <citation type="submission" date="2011-10" db="EMBL/GenBank/DDBJ databases">
        <authorList>
            <person name="Genoscope - CEA"/>
        </authorList>
    </citation>
    <scope>NUCLEOTIDE SEQUENCE</scope>
</reference>
<dbReference type="OrthoDB" id="4073665at2759"/>
<accession>G8YJG3</accession>
<evidence type="ECO:0000256" key="1">
    <source>
        <dbReference type="SAM" id="Phobius"/>
    </source>
</evidence>
<dbReference type="Proteomes" id="UP000005222">
    <property type="component" value="Chromosome G"/>
</dbReference>
<dbReference type="EMBL" id="FO082053">
    <property type="protein sequence ID" value="CCE80458.1"/>
    <property type="molecule type" value="Genomic_DNA"/>
</dbReference>